<dbReference type="InterPro" id="IPR004951">
    <property type="entry name" value="DUF268_CAE_spp"/>
</dbReference>
<dbReference type="InterPro" id="IPR029063">
    <property type="entry name" value="SAM-dependent_MTases_sf"/>
</dbReference>
<name>A0A1G2EAW6_9BACT</name>
<dbReference type="Pfam" id="PF03269">
    <property type="entry name" value="DUF268"/>
    <property type="match status" value="1"/>
</dbReference>
<dbReference type="EMBL" id="MHMG01000037">
    <property type="protein sequence ID" value="OGZ22752.1"/>
    <property type="molecule type" value="Genomic_DNA"/>
</dbReference>
<dbReference type="Proteomes" id="UP000176406">
    <property type="component" value="Unassembled WGS sequence"/>
</dbReference>
<sequence length="195" mass="22378">MYPCLYDNTGNTQVNYTYFYQDAWCAKKVFENKPEHHYDVGSNSHMVAIISQFTKTTMLDIRPLDVELPGLSFRKADIIQTGLPDNSIASLSSICVLEHIGLGRYGDSIDPFGTEKSAKEIKRILSQNGNLYISLPVDYENKVYFNAHRAFTKDYVLKIFSPLKLIEEKYIYGSRMFDSYDKSKGFGTGMFHFKK</sequence>
<evidence type="ECO:0008006" key="3">
    <source>
        <dbReference type="Google" id="ProtNLM"/>
    </source>
</evidence>
<protein>
    <recommendedName>
        <fullName evidence="3">DUF268 domain-containing protein</fullName>
    </recommendedName>
</protein>
<organism evidence="1 2">
    <name type="scientific">Candidatus Nealsonbacteria bacterium RIFCSPLOWO2_01_FULL_41_9</name>
    <dbReference type="NCBI Taxonomy" id="1801671"/>
    <lineage>
        <taxon>Bacteria</taxon>
        <taxon>Candidatus Nealsoniibacteriota</taxon>
    </lineage>
</organism>
<proteinExistence type="predicted"/>
<dbReference type="AlphaFoldDB" id="A0A1G2EAW6"/>
<evidence type="ECO:0000313" key="1">
    <source>
        <dbReference type="EMBL" id="OGZ22752.1"/>
    </source>
</evidence>
<dbReference type="Gene3D" id="3.40.50.150">
    <property type="entry name" value="Vaccinia Virus protein VP39"/>
    <property type="match status" value="1"/>
</dbReference>
<comment type="caution">
    <text evidence="1">The sequence shown here is derived from an EMBL/GenBank/DDBJ whole genome shotgun (WGS) entry which is preliminary data.</text>
</comment>
<evidence type="ECO:0000313" key="2">
    <source>
        <dbReference type="Proteomes" id="UP000176406"/>
    </source>
</evidence>
<gene>
    <name evidence="1" type="ORF">A3A08_01815</name>
</gene>
<accession>A0A1G2EAW6</accession>
<dbReference type="SUPFAM" id="SSF53335">
    <property type="entry name" value="S-adenosyl-L-methionine-dependent methyltransferases"/>
    <property type="match status" value="1"/>
</dbReference>
<reference evidence="1 2" key="1">
    <citation type="journal article" date="2016" name="Nat. Commun.">
        <title>Thousands of microbial genomes shed light on interconnected biogeochemical processes in an aquifer system.</title>
        <authorList>
            <person name="Anantharaman K."/>
            <person name="Brown C.T."/>
            <person name="Hug L.A."/>
            <person name="Sharon I."/>
            <person name="Castelle C.J."/>
            <person name="Probst A.J."/>
            <person name="Thomas B.C."/>
            <person name="Singh A."/>
            <person name="Wilkins M.J."/>
            <person name="Karaoz U."/>
            <person name="Brodie E.L."/>
            <person name="Williams K.H."/>
            <person name="Hubbard S.S."/>
            <person name="Banfield J.F."/>
        </authorList>
    </citation>
    <scope>NUCLEOTIDE SEQUENCE [LARGE SCALE GENOMIC DNA]</scope>
</reference>